<keyword evidence="1" id="KW-0472">Membrane</keyword>
<gene>
    <name evidence="2" type="ORF">B5K10_25610</name>
</gene>
<sequence length="526" mass="56800">MTQASRAITEKDTPRPAVQLNWCCAVVPSIGLFLAAFLALPGATVTTRYVNDLFVFLDGAYRIAAGQVPNVDFHTSLGPLTFYIPAVGYALSGSMGAAMPVGMSLLILLFSLVAAGIVGSRMHWAIGLPLATCLLLVLAAPANPGERIGELSFAMFYNRIGWASLGLLLVMYLRRLPGASNRKGADATCASFLVLLMLYTKITYGVVGLAFLMFMLFDRRQIGWVALAFGIVAASILATETLWGGGVNYLLDISLAGKNSGGLPTMTAIGHVVRGNFVDLLAYLAVAVILLILTPTYRHLLFVGFCISTGILLISQNFQFFGIVTLGASAAVLSACFFRAELPSRYGRARIALPLLLAFLLTPAAVGNAASLAIHAYYAAGGRGDAIPLPAFSGVRLVKMWSAGQYEYFQDYNRTLADASAALSQLDGKSQRVAVLDFVNPFSAGLRLTPPAGDSVWYHWGRTLGQEYHPAAEEMFADVDVILDPKWPIEIWTGNGMRDVYAHYIARHYDLVRETADWRIYGKKAP</sequence>
<keyword evidence="1" id="KW-1133">Transmembrane helix</keyword>
<dbReference type="AlphaFoldDB" id="A0A3E1B5L6"/>
<feature type="transmembrane region" description="Helical" evidence="1">
    <location>
        <begin position="224"/>
        <end position="251"/>
    </location>
</feature>
<dbReference type="EMBL" id="NAOO01000034">
    <property type="protein sequence ID" value="RFB86205.1"/>
    <property type="molecule type" value="Genomic_DNA"/>
</dbReference>
<evidence type="ECO:0000313" key="3">
    <source>
        <dbReference type="Proteomes" id="UP000256748"/>
    </source>
</evidence>
<feature type="transmembrane region" description="Helical" evidence="1">
    <location>
        <begin position="193"/>
        <end position="217"/>
    </location>
</feature>
<reference evidence="2 3" key="1">
    <citation type="submission" date="2017-03" db="EMBL/GenBank/DDBJ databases">
        <title>Genome analysis of Rhizobial strains effectives or ineffectives for nitrogen fixation isolated from bean seeds.</title>
        <authorList>
            <person name="Peralta H."/>
            <person name="Aguilar-Vera A."/>
            <person name="Mora Y."/>
            <person name="Vargas-Lagunas C."/>
            <person name="Girard L."/>
            <person name="Mora J."/>
        </authorList>
    </citation>
    <scope>NUCLEOTIDE SEQUENCE [LARGE SCALE GENOMIC DNA]</scope>
    <source>
        <strain evidence="2 3">CCGM5</strain>
    </source>
</reference>
<organism evidence="2 3">
    <name type="scientific">Rhizobium leguminosarum bv. trifolii</name>
    <dbReference type="NCBI Taxonomy" id="386"/>
    <lineage>
        <taxon>Bacteria</taxon>
        <taxon>Pseudomonadati</taxon>
        <taxon>Pseudomonadota</taxon>
        <taxon>Alphaproteobacteria</taxon>
        <taxon>Hyphomicrobiales</taxon>
        <taxon>Rhizobiaceae</taxon>
        <taxon>Rhizobium/Agrobacterium group</taxon>
        <taxon>Rhizobium</taxon>
    </lineage>
</organism>
<accession>A0A3E1B5L6</accession>
<feature type="transmembrane region" description="Helical" evidence="1">
    <location>
        <begin position="321"/>
        <end position="340"/>
    </location>
</feature>
<feature type="transmembrane region" description="Helical" evidence="1">
    <location>
        <begin position="124"/>
        <end position="142"/>
    </location>
</feature>
<proteinExistence type="predicted"/>
<keyword evidence="1" id="KW-0812">Transmembrane</keyword>
<evidence type="ECO:0000313" key="2">
    <source>
        <dbReference type="EMBL" id="RFB86205.1"/>
    </source>
</evidence>
<comment type="caution">
    <text evidence="2">The sequence shown here is derived from an EMBL/GenBank/DDBJ whole genome shotgun (WGS) entry which is preliminary data.</text>
</comment>
<feature type="transmembrane region" description="Helical" evidence="1">
    <location>
        <begin position="98"/>
        <end position="118"/>
    </location>
</feature>
<feature type="transmembrane region" description="Helical" evidence="1">
    <location>
        <begin position="352"/>
        <end position="378"/>
    </location>
</feature>
<feature type="transmembrane region" description="Helical" evidence="1">
    <location>
        <begin position="154"/>
        <end position="173"/>
    </location>
</feature>
<feature type="transmembrane region" description="Helical" evidence="1">
    <location>
        <begin position="20"/>
        <end position="40"/>
    </location>
</feature>
<dbReference type="RefSeq" id="WP_116275420.1">
    <property type="nucleotide sequence ID" value="NZ_KZ859527.1"/>
</dbReference>
<evidence type="ECO:0008006" key="4">
    <source>
        <dbReference type="Google" id="ProtNLM"/>
    </source>
</evidence>
<protein>
    <recommendedName>
        <fullName evidence="4">Transmembrane protein</fullName>
    </recommendedName>
</protein>
<dbReference type="Proteomes" id="UP000256748">
    <property type="component" value="Unassembled WGS sequence"/>
</dbReference>
<name>A0A3E1B5L6_RHILT</name>
<evidence type="ECO:0000256" key="1">
    <source>
        <dbReference type="SAM" id="Phobius"/>
    </source>
</evidence>
<feature type="transmembrane region" description="Helical" evidence="1">
    <location>
        <begin position="271"/>
        <end position="293"/>
    </location>
</feature>